<dbReference type="SMART" id="SM00360">
    <property type="entry name" value="RRM"/>
    <property type="match status" value="1"/>
</dbReference>
<sequence>MDFNTDDRTIWCGNLSTRITEEILYELFLQGGPIQRVSIPKDHEGKQRSYGFITYKHFCSVSYALKLFDGTSLFNRTLNMRARRNIKLRQTNSQNTNLIHHANSNEMLILGQEILLGTDMPRLRRTSFVSNIIYDAPLKYSDYVSSSDKDDRRYRRVHPYQRDRNPKSASHHRDHNSSRHYYHSRYKNGR</sequence>
<dbReference type="GO" id="GO:0005654">
    <property type="term" value="C:nucleoplasm"/>
    <property type="evidence" value="ECO:0007669"/>
    <property type="project" value="UniProtKB-SubCell"/>
</dbReference>
<evidence type="ECO:0000256" key="5">
    <source>
        <dbReference type="SAM" id="MobiDB-lite"/>
    </source>
</evidence>
<accession>A0A833VRE2</accession>
<protein>
    <recommendedName>
        <fullName evidence="6">RRM domain-containing protein</fullName>
    </recommendedName>
</protein>
<dbReference type="AlphaFoldDB" id="A0A833VRE2"/>
<dbReference type="Proteomes" id="UP000655588">
    <property type="component" value="Unassembled WGS sequence"/>
</dbReference>
<feature type="region of interest" description="Disordered" evidence="5">
    <location>
        <begin position="144"/>
        <end position="190"/>
    </location>
</feature>
<dbReference type="InterPro" id="IPR012677">
    <property type="entry name" value="Nucleotide-bd_a/b_plait_sf"/>
</dbReference>
<dbReference type="PROSITE" id="PS50102">
    <property type="entry name" value="RRM"/>
    <property type="match status" value="1"/>
</dbReference>
<dbReference type="GO" id="GO:0003727">
    <property type="term" value="F:single-stranded RNA binding"/>
    <property type="evidence" value="ECO:0007669"/>
    <property type="project" value="TreeGrafter"/>
</dbReference>
<dbReference type="InterPro" id="IPR035979">
    <property type="entry name" value="RBD_domain_sf"/>
</dbReference>
<gene>
    <name evidence="7" type="ORF">E2986_02311</name>
</gene>
<comment type="subcellular location">
    <subcellularLocation>
        <location evidence="1">Nucleus</location>
        <location evidence="1">Nucleoplasm</location>
    </subcellularLocation>
</comment>
<evidence type="ECO:0000259" key="6">
    <source>
        <dbReference type="PROSITE" id="PS50102"/>
    </source>
</evidence>
<feature type="domain" description="RRM" evidence="6">
    <location>
        <begin position="8"/>
        <end position="85"/>
    </location>
</feature>
<dbReference type="Gene3D" id="3.30.70.330">
    <property type="match status" value="1"/>
</dbReference>
<reference evidence="7" key="1">
    <citation type="submission" date="2019-11" db="EMBL/GenBank/DDBJ databases">
        <title>The nuclear and mitochondrial genomes of Frieseomelitta varia - a highly eusocial stingless bee (Meliponini) with a permanently sterile worker caste.</title>
        <authorList>
            <person name="Freitas F.C.P."/>
            <person name="Lourenco A.P."/>
            <person name="Nunes F.M.F."/>
            <person name="Paschoal A.R."/>
            <person name="Abreu F.C.P."/>
            <person name="Barbin F.O."/>
            <person name="Bataglia L."/>
            <person name="Cardoso-Junior C.A.M."/>
            <person name="Cervoni M.S."/>
            <person name="Silva S.R."/>
            <person name="Dalarmi F."/>
            <person name="Del Lama M.A."/>
            <person name="Depintor T.S."/>
            <person name="Ferreira K.M."/>
            <person name="Goria P.S."/>
            <person name="Jaskot M.C."/>
            <person name="Lago D.C."/>
            <person name="Luna-Lucena D."/>
            <person name="Moda L.M."/>
            <person name="Nascimento L."/>
            <person name="Pedrino M."/>
            <person name="Rabico F.O."/>
            <person name="Sanches F.C."/>
            <person name="Santos D.E."/>
            <person name="Santos C.G."/>
            <person name="Vieira J."/>
            <person name="Lopes T.F."/>
            <person name="Barchuk A.R."/>
            <person name="Hartfelder K."/>
            <person name="Simoes Z.L.P."/>
            <person name="Bitondi M.M.G."/>
            <person name="Pinheiro D.G."/>
        </authorList>
    </citation>
    <scope>NUCLEOTIDE SEQUENCE</scope>
    <source>
        <strain evidence="7">USP_RPSP 00005682</strain>
        <tissue evidence="7">Whole individual</tissue>
    </source>
</reference>
<keyword evidence="2 4" id="KW-0694">RNA-binding</keyword>
<comment type="caution">
    <text evidence="7">The sequence shown here is derived from an EMBL/GenBank/DDBJ whole genome shotgun (WGS) entry which is preliminary data.</text>
</comment>
<dbReference type="EMBL" id="WNWW01000580">
    <property type="protein sequence ID" value="KAF3423220.1"/>
    <property type="molecule type" value="Genomic_DNA"/>
</dbReference>
<evidence type="ECO:0000256" key="2">
    <source>
        <dbReference type="ARBA" id="ARBA00022884"/>
    </source>
</evidence>
<feature type="compositionally biased region" description="Basic residues" evidence="5">
    <location>
        <begin position="169"/>
        <end position="190"/>
    </location>
</feature>
<dbReference type="OrthoDB" id="407442at2759"/>
<keyword evidence="3" id="KW-0539">Nucleus</keyword>
<dbReference type="InterPro" id="IPR052285">
    <property type="entry name" value="NEXT_complex_subunit"/>
</dbReference>
<dbReference type="CDD" id="cd12336">
    <property type="entry name" value="RRM_RBM7_like"/>
    <property type="match status" value="1"/>
</dbReference>
<dbReference type="PANTHER" id="PTHR13798">
    <property type="entry name" value="RNA BINDING MOTIF RBM PROTEIN -RELATED"/>
    <property type="match status" value="1"/>
</dbReference>
<name>A0A833VRE2_9HYME</name>
<keyword evidence="8" id="KW-1185">Reference proteome</keyword>
<evidence type="ECO:0000256" key="3">
    <source>
        <dbReference type="ARBA" id="ARBA00023242"/>
    </source>
</evidence>
<evidence type="ECO:0000313" key="8">
    <source>
        <dbReference type="Proteomes" id="UP000655588"/>
    </source>
</evidence>
<organism evidence="7 8">
    <name type="scientific">Frieseomelitta varia</name>
    <dbReference type="NCBI Taxonomy" id="561572"/>
    <lineage>
        <taxon>Eukaryota</taxon>
        <taxon>Metazoa</taxon>
        <taxon>Ecdysozoa</taxon>
        <taxon>Arthropoda</taxon>
        <taxon>Hexapoda</taxon>
        <taxon>Insecta</taxon>
        <taxon>Pterygota</taxon>
        <taxon>Neoptera</taxon>
        <taxon>Endopterygota</taxon>
        <taxon>Hymenoptera</taxon>
        <taxon>Apocrita</taxon>
        <taxon>Aculeata</taxon>
        <taxon>Apoidea</taxon>
        <taxon>Anthophila</taxon>
        <taxon>Apidae</taxon>
        <taxon>Frieseomelitta</taxon>
    </lineage>
</organism>
<evidence type="ECO:0000256" key="4">
    <source>
        <dbReference type="PROSITE-ProRule" id="PRU00176"/>
    </source>
</evidence>
<proteinExistence type="predicted"/>
<evidence type="ECO:0000313" key="7">
    <source>
        <dbReference type="EMBL" id="KAF3423220.1"/>
    </source>
</evidence>
<dbReference type="Pfam" id="PF00076">
    <property type="entry name" value="RRM_1"/>
    <property type="match status" value="1"/>
</dbReference>
<evidence type="ECO:0000256" key="1">
    <source>
        <dbReference type="ARBA" id="ARBA00004642"/>
    </source>
</evidence>
<dbReference type="PANTHER" id="PTHR13798:SF11">
    <property type="entry name" value="RNA-BINDING PROTEIN 7-RELATED"/>
    <property type="match status" value="1"/>
</dbReference>
<dbReference type="InterPro" id="IPR000504">
    <property type="entry name" value="RRM_dom"/>
</dbReference>
<dbReference type="SUPFAM" id="SSF54928">
    <property type="entry name" value="RNA-binding domain, RBD"/>
    <property type="match status" value="1"/>
</dbReference>
<dbReference type="GO" id="GO:0000381">
    <property type="term" value="P:regulation of alternative mRNA splicing, via spliceosome"/>
    <property type="evidence" value="ECO:0007669"/>
    <property type="project" value="TreeGrafter"/>
</dbReference>